<evidence type="ECO:0000256" key="7">
    <source>
        <dbReference type="ARBA" id="ARBA00022741"/>
    </source>
</evidence>
<organism evidence="15 16">
    <name type="scientific">Hibiscus sabdariffa</name>
    <name type="common">roselle</name>
    <dbReference type="NCBI Taxonomy" id="183260"/>
    <lineage>
        <taxon>Eukaryota</taxon>
        <taxon>Viridiplantae</taxon>
        <taxon>Streptophyta</taxon>
        <taxon>Embryophyta</taxon>
        <taxon>Tracheophyta</taxon>
        <taxon>Spermatophyta</taxon>
        <taxon>Magnoliopsida</taxon>
        <taxon>eudicotyledons</taxon>
        <taxon>Gunneridae</taxon>
        <taxon>Pentapetalae</taxon>
        <taxon>rosids</taxon>
        <taxon>malvids</taxon>
        <taxon>Malvales</taxon>
        <taxon>Malvaceae</taxon>
        <taxon>Malvoideae</taxon>
        <taxon>Hibiscus</taxon>
    </lineage>
</organism>
<evidence type="ECO:0000256" key="2">
    <source>
        <dbReference type="ARBA" id="ARBA00012513"/>
    </source>
</evidence>
<evidence type="ECO:0000256" key="10">
    <source>
        <dbReference type="ARBA" id="ARBA00022989"/>
    </source>
</evidence>
<sequence length="114" mass="12794">MTRMVACVAACVRHSARSHPWMSQVVLALEENIFVDDLNEGIATGHSRVFDSFESVSYNSTQYKEDTKKFRKIALESRELLGNSEYSEYGVNPSSSNTEGQQSSQIETTKSKHV</sequence>
<keyword evidence="10" id="KW-1133">Transmembrane helix</keyword>
<evidence type="ECO:0000313" key="15">
    <source>
        <dbReference type="EMBL" id="KAK8572828.1"/>
    </source>
</evidence>
<keyword evidence="6" id="KW-0812">Transmembrane</keyword>
<evidence type="ECO:0000256" key="3">
    <source>
        <dbReference type="ARBA" id="ARBA00022475"/>
    </source>
</evidence>
<keyword evidence="4" id="KW-0723">Serine/threonine-protein kinase</keyword>
<gene>
    <name evidence="15" type="ORF">V6N12_028868</name>
</gene>
<dbReference type="PANTHER" id="PTHR47982:SF33">
    <property type="entry name" value="PROLINE-RICH RECEPTOR-LIKE PROTEIN KINASE PERK15"/>
    <property type="match status" value="1"/>
</dbReference>
<dbReference type="EMBL" id="JBBPBM010000008">
    <property type="protein sequence ID" value="KAK8572828.1"/>
    <property type="molecule type" value="Genomic_DNA"/>
</dbReference>
<comment type="caution">
    <text evidence="15">The sequence shown here is derived from an EMBL/GenBank/DDBJ whole genome shotgun (WGS) entry which is preliminary data.</text>
</comment>
<keyword evidence="5" id="KW-0808">Transferase</keyword>
<dbReference type="PANTHER" id="PTHR47982">
    <property type="entry name" value="PROLINE-RICH RECEPTOR-LIKE PROTEIN KINASE PERK4"/>
    <property type="match status" value="1"/>
</dbReference>
<evidence type="ECO:0000256" key="9">
    <source>
        <dbReference type="ARBA" id="ARBA00022840"/>
    </source>
</evidence>
<evidence type="ECO:0000256" key="12">
    <source>
        <dbReference type="ARBA" id="ARBA00047899"/>
    </source>
</evidence>
<feature type="region of interest" description="Disordered" evidence="14">
    <location>
        <begin position="85"/>
        <end position="114"/>
    </location>
</feature>
<comment type="catalytic activity">
    <reaction evidence="12">
        <text>L-threonyl-[protein] + ATP = O-phospho-L-threonyl-[protein] + ADP + H(+)</text>
        <dbReference type="Rhea" id="RHEA:46608"/>
        <dbReference type="Rhea" id="RHEA-COMP:11060"/>
        <dbReference type="Rhea" id="RHEA-COMP:11605"/>
        <dbReference type="ChEBI" id="CHEBI:15378"/>
        <dbReference type="ChEBI" id="CHEBI:30013"/>
        <dbReference type="ChEBI" id="CHEBI:30616"/>
        <dbReference type="ChEBI" id="CHEBI:61977"/>
        <dbReference type="ChEBI" id="CHEBI:456216"/>
        <dbReference type="EC" id="2.7.11.1"/>
    </reaction>
</comment>
<evidence type="ECO:0000313" key="16">
    <source>
        <dbReference type="Proteomes" id="UP001472677"/>
    </source>
</evidence>
<keyword evidence="16" id="KW-1185">Reference proteome</keyword>
<dbReference type="InterPro" id="IPR047117">
    <property type="entry name" value="PERK1-13-like"/>
</dbReference>
<keyword evidence="7" id="KW-0547">Nucleotide-binding</keyword>
<evidence type="ECO:0000256" key="13">
    <source>
        <dbReference type="ARBA" id="ARBA00048679"/>
    </source>
</evidence>
<dbReference type="EC" id="2.7.11.1" evidence="2"/>
<keyword evidence="3" id="KW-1003">Cell membrane</keyword>
<name>A0ABR2F770_9ROSI</name>
<keyword evidence="8" id="KW-0418">Kinase</keyword>
<evidence type="ECO:0000256" key="14">
    <source>
        <dbReference type="SAM" id="MobiDB-lite"/>
    </source>
</evidence>
<evidence type="ECO:0000256" key="11">
    <source>
        <dbReference type="ARBA" id="ARBA00023136"/>
    </source>
</evidence>
<dbReference type="Proteomes" id="UP001472677">
    <property type="component" value="Unassembled WGS sequence"/>
</dbReference>
<keyword evidence="9" id="KW-0067">ATP-binding</keyword>
<evidence type="ECO:0000256" key="4">
    <source>
        <dbReference type="ARBA" id="ARBA00022527"/>
    </source>
</evidence>
<proteinExistence type="predicted"/>
<evidence type="ECO:0000256" key="1">
    <source>
        <dbReference type="ARBA" id="ARBA00004162"/>
    </source>
</evidence>
<evidence type="ECO:0000256" key="6">
    <source>
        <dbReference type="ARBA" id="ARBA00022692"/>
    </source>
</evidence>
<evidence type="ECO:0000256" key="5">
    <source>
        <dbReference type="ARBA" id="ARBA00022679"/>
    </source>
</evidence>
<evidence type="ECO:0000256" key="8">
    <source>
        <dbReference type="ARBA" id="ARBA00022777"/>
    </source>
</evidence>
<reference evidence="15 16" key="1">
    <citation type="journal article" date="2024" name="G3 (Bethesda)">
        <title>Genome assembly of Hibiscus sabdariffa L. provides insights into metabolisms of medicinal natural products.</title>
        <authorList>
            <person name="Kim T."/>
        </authorList>
    </citation>
    <scope>NUCLEOTIDE SEQUENCE [LARGE SCALE GENOMIC DNA]</scope>
    <source>
        <strain evidence="15">TK-2024</strain>
        <tissue evidence="15">Old leaves</tissue>
    </source>
</reference>
<comment type="catalytic activity">
    <reaction evidence="13">
        <text>L-seryl-[protein] + ATP = O-phospho-L-seryl-[protein] + ADP + H(+)</text>
        <dbReference type="Rhea" id="RHEA:17989"/>
        <dbReference type="Rhea" id="RHEA-COMP:9863"/>
        <dbReference type="Rhea" id="RHEA-COMP:11604"/>
        <dbReference type="ChEBI" id="CHEBI:15378"/>
        <dbReference type="ChEBI" id="CHEBI:29999"/>
        <dbReference type="ChEBI" id="CHEBI:30616"/>
        <dbReference type="ChEBI" id="CHEBI:83421"/>
        <dbReference type="ChEBI" id="CHEBI:456216"/>
        <dbReference type="EC" id="2.7.11.1"/>
    </reaction>
</comment>
<keyword evidence="11" id="KW-0472">Membrane</keyword>
<protein>
    <recommendedName>
        <fullName evidence="2">non-specific serine/threonine protein kinase</fullName>
        <ecNumber evidence="2">2.7.11.1</ecNumber>
    </recommendedName>
</protein>
<accession>A0ABR2F770</accession>
<feature type="compositionally biased region" description="Polar residues" evidence="14">
    <location>
        <begin position="92"/>
        <end position="108"/>
    </location>
</feature>
<comment type="subcellular location">
    <subcellularLocation>
        <location evidence="1">Cell membrane</location>
        <topology evidence="1">Single-pass membrane protein</topology>
    </subcellularLocation>
</comment>